<dbReference type="EMBL" id="AWTR02000055">
    <property type="protein sequence ID" value="ETZ07283.1"/>
    <property type="molecule type" value="Genomic_DNA"/>
</dbReference>
<dbReference type="AlphaFoldDB" id="W6TDW0"/>
<dbReference type="eggNOG" id="COG1670">
    <property type="taxonomic scope" value="Bacteria"/>
</dbReference>
<protein>
    <recommendedName>
        <fullName evidence="1">N-acetyltransferase domain-containing protein</fullName>
    </recommendedName>
</protein>
<name>W6TDW0_HOLOB</name>
<organism evidence="2 3">
    <name type="scientific">Holospora obtusa F1</name>
    <dbReference type="NCBI Taxonomy" id="1399147"/>
    <lineage>
        <taxon>Bacteria</taxon>
        <taxon>Pseudomonadati</taxon>
        <taxon>Pseudomonadota</taxon>
        <taxon>Alphaproteobacteria</taxon>
        <taxon>Holosporales</taxon>
        <taxon>Holosporaceae</taxon>
        <taxon>Holospora</taxon>
    </lineage>
</organism>
<dbReference type="SUPFAM" id="SSF55729">
    <property type="entry name" value="Acyl-CoA N-acyltransferases (Nat)"/>
    <property type="match status" value="1"/>
</dbReference>
<evidence type="ECO:0000313" key="3">
    <source>
        <dbReference type="Proteomes" id="UP000019112"/>
    </source>
</evidence>
<dbReference type="Gene3D" id="3.40.630.30">
    <property type="match status" value="1"/>
</dbReference>
<dbReference type="PANTHER" id="PTHR43792">
    <property type="entry name" value="GNAT FAMILY, PUTATIVE (AFU_ORTHOLOGUE AFUA_3G00765)-RELATED-RELATED"/>
    <property type="match status" value="1"/>
</dbReference>
<accession>W6TDW0</accession>
<dbReference type="OrthoDB" id="6293260at2"/>
<evidence type="ECO:0000313" key="2">
    <source>
        <dbReference type="EMBL" id="ETZ07283.1"/>
    </source>
</evidence>
<evidence type="ECO:0000259" key="1">
    <source>
        <dbReference type="PROSITE" id="PS51186"/>
    </source>
</evidence>
<comment type="caution">
    <text evidence="2">The sequence shown here is derived from an EMBL/GenBank/DDBJ whole genome shotgun (WGS) entry which is preliminary data.</text>
</comment>
<gene>
    <name evidence="2" type="ORF">P618_200557</name>
</gene>
<sequence>MNNIAKTQNLIIRKIVDNDFEALFNLLSNKEVMRYSVRGPYSKEQTKDLMLFILERYKKYPLGIWAVTEKHNDVPIGICGFIPLEEDDTQYEISYRLLPDFQGKGFATEAAMAIRDYAAGIEINEFIAFVDPKNKPSIRVAEKIGMRFLKNDTYKGIPVVLYKYENSKVKDE</sequence>
<dbReference type="PANTHER" id="PTHR43792:SF1">
    <property type="entry name" value="N-ACETYLTRANSFERASE DOMAIN-CONTAINING PROTEIN"/>
    <property type="match status" value="1"/>
</dbReference>
<dbReference type="InterPro" id="IPR016181">
    <property type="entry name" value="Acyl_CoA_acyltransferase"/>
</dbReference>
<dbReference type="PROSITE" id="PS51186">
    <property type="entry name" value="GNAT"/>
    <property type="match status" value="1"/>
</dbReference>
<dbReference type="CDD" id="cd04301">
    <property type="entry name" value="NAT_SF"/>
    <property type="match status" value="1"/>
</dbReference>
<dbReference type="InterPro" id="IPR000182">
    <property type="entry name" value="GNAT_dom"/>
</dbReference>
<dbReference type="Pfam" id="PF13302">
    <property type="entry name" value="Acetyltransf_3"/>
    <property type="match status" value="1"/>
</dbReference>
<proteinExistence type="predicted"/>
<dbReference type="InterPro" id="IPR051531">
    <property type="entry name" value="N-acetyltransferase"/>
</dbReference>
<reference evidence="2 3" key="1">
    <citation type="journal article" date="2014" name="FEMS Microbiol. Lett.">
        <title>Draft genome sequences of three Holospora species (Holospora obtusa, Holospora undulata, and Holospora elegans), endonuclear symbiotic bacteria of the ciliate Paramecium caudatum.</title>
        <authorList>
            <person name="Dohra H."/>
            <person name="Tanaka K."/>
            <person name="Suzuki T."/>
            <person name="Fujishima M."/>
            <person name="Suzuki H."/>
        </authorList>
    </citation>
    <scope>NUCLEOTIDE SEQUENCE [LARGE SCALE GENOMIC DNA]</scope>
    <source>
        <strain evidence="2 3">F1</strain>
    </source>
</reference>
<dbReference type="RefSeq" id="WP_024161131.1">
    <property type="nucleotide sequence ID" value="NZ_AWTR02000055.1"/>
</dbReference>
<dbReference type="GO" id="GO:0016747">
    <property type="term" value="F:acyltransferase activity, transferring groups other than amino-acyl groups"/>
    <property type="evidence" value="ECO:0007669"/>
    <property type="project" value="InterPro"/>
</dbReference>
<feature type="domain" description="N-acetyltransferase" evidence="1">
    <location>
        <begin position="10"/>
        <end position="166"/>
    </location>
</feature>
<dbReference type="STRING" id="1399147.P618_200557"/>
<keyword evidence="3" id="KW-1185">Reference proteome</keyword>
<dbReference type="Proteomes" id="UP000019112">
    <property type="component" value="Unassembled WGS sequence"/>
</dbReference>